<dbReference type="PANTHER" id="PTHR45943">
    <property type="entry name" value="E3 UBIQUITIN-PROTEIN LIGASE MYCBP2"/>
    <property type="match status" value="1"/>
</dbReference>
<dbReference type="SMART" id="SM00184">
    <property type="entry name" value="RING"/>
    <property type="match status" value="2"/>
</dbReference>
<dbReference type="GO" id="GO:0005634">
    <property type="term" value="C:nucleus"/>
    <property type="evidence" value="ECO:0007669"/>
    <property type="project" value="TreeGrafter"/>
</dbReference>
<dbReference type="GO" id="GO:0008270">
    <property type="term" value="F:zinc ion binding"/>
    <property type="evidence" value="ECO:0007669"/>
    <property type="project" value="UniProtKB-KW"/>
</dbReference>
<dbReference type="InterPro" id="IPR013083">
    <property type="entry name" value="Znf_RING/FYVE/PHD"/>
</dbReference>
<dbReference type="PROSITE" id="PS50089">
    <property type="entry name" value="ZF_RING_2"/>
    <property type="match status" value="2"/>
</dbReference>
<evidence type="ECO:0000256" key="5">
    <source>
        <dbReference type="ARBA" id="ARBA00022786"/>
    </source>
</evidence>
<dbReference type="PANTHER" id="PTHR45943:SF2">
    <property type="entry name" value="RING-TYPE DOMAIN-CONTAINING PROTEIN"/>
    <property type="match status" value="1"/>
</dbReference>
<dbReference type="GO" id="GO:0061630">
    <property type="term" value="F:ubiquitin protein ligase activity"/>
    <property type="evidence" value="ECO:0007669"/>
    <property type="project" value="TreeGrafter"/>
</dbReference>
<feature type="domain" description="RING-type" evidence="8">
    <location>
        <begin position="125"/>
        <end position="175"/>
    </location>
</feature>
<dbReference type="EMBL" id="CAMPGE010000184">
    <property type="protein sequence ID" value="CAI2358911.1"/>
    <property type="molecule type" value="Genomic_DNA"/>
</dbReference>
<sequence length="607" mass="68044">MEKIEPYSAPVMYKNRSFKGGFVCGCGDEIDQEFMSVHLNDCDVMQDQYGNVFHALNVLIEDSPFSGTLNNIQAISTFFKNKLQRVISQDTMPAKDDEGDIIMDPDNIEENGNVGHEEDGLFMSCTKCLKKFDDFDMSQLVFLESCSHILCKGCFEQIVRRGYIKNQMAQCTKCNTQIPEYEIKGIIGQEVFEAIQHDSLKAIVEGDVSMVVCPCGNAMTVEEGKVDYNVKNDKGEVISRKAAEHMSKYRVRCGGCKENFCTGCNAQPYHIGKTCEEHKEFSEAIKCRFCNEPIQAGHAGGAFKDVCNKPDCKNMVKQSCDKVLECGHPCKGFAREKQCLPCLHPECVEKDPNNTMGEDDDSFCSICFVAGLGEQPSIKIDCGHIFHVECIAEKIRQGWSGPRITFMFKTCPSCKQEVKAPYHPEIDSLLEDACKLEQEIKTKALERAKHEGLDKDERLKKPGDAYYEDLEGYAMARLSYYTCYECKAPYFGGLKDCGNLLEAEANFKEEELVCGKCSAKNLDGQVDCPRHGKDYIEFKCRYCCSLSQWFCFGTTHFCDPCHRVAGNNKVAKCPGPGKCGLTIDHPDNGEEFALGCGLCRNAVFKEY</sequence>
<evidence type="ECO:0000313" key="10">
    <source>
        <dbReference type="EMBL" id="CAI2358911.1"/>
    </source>
</evidence>
<name>A0AAD1TYS4_EUPCR</name>
<evidence type="ECO:0000256" key="6">
    <source>
        <dbReference type="ARBA" id="ARBA00022833"/>
    </source>
</evidence>
<evidence type="ECO:0000256" key="4">
    <source>
        <dbReference type="ARBA" id="ARBA00022771"/>
    </source>
</evidence>
<evidence type="ECO:0000256" key="3">
    <source>
        <dbReference type="ARBA" id="ARBA00022737"/>
    </source>
</evidence>
<evidence type="ECO:0000313" key="11">
    <source>
        <dbReference type="Proteomes" id="UP001295684"/>
    </source>
</evidence>
<evidence type="ECO:0000256" key="1">
    <source>
        <dbReference type="ARBA" id="ARBA00022679"/>
    </source>
</evidence>
<dbReference type="AlphaFoldDB" id="A0AAD1TYS4"/>
<keyword evidence="11" id="KW-1185">Reference proteome</keyword>
<dbReference type="GO" id="GO:0005886">
    <property type="term" value="C:plasma membrane"/>
    <property type="evidence" value="ECO:0007669"/>
    <property type="project" value="TreeGrafter"/>
</dbReference>
<dbReference type="Proteomes" id="UP001295684">
    <property type="component" value="Unassembled WGS sequence"/>
</dbReference>
<proteinExistence type="predicted"/>
<comment type="caution">
    <text evidence="10">The sequence shown here is derived from an EMBL/GenBank/DDBJ whole genome shotgun (WGS) entry which is preliminary data.</text>
</comment>
<evidence type="ECO:0000256" key="7">
    <source>
        <dbReference type="PROSITE-ProRule" id="PRU00175"/>
    </source>
</evidence>
<keyword evidence="4 7" id="KW-0863">Zinc-finger</keyword>
<evidence type="ECO:0000259" key="8">
    <source>
        <dbReference type="PROSITE" id="PS50089"/>
    </source>
</evidence>
<keyword evidence="3" id="KW-0677">Repeat</keyword>
<accession>A0AAD1TYS4</accession>
<dbReference type="InterPro" id="IPR001841">
    <property type="entry name" value="Znf_RING"/>
</dbReference>
<feature type="domain" description="RING-type" evidence="9">
    <location>
        <begin position="121"/>
        <end position="343"/>
    </location>
</feature>
<dbReference type="InterPro" id="IPR044066">
    <property type="entry name" value="TRIAD_supradom"/>
</dbReference>
<dbReference type="SUPFAM" id="SSF57850">
    <property type="entry name" value="RING/U-box"/>
    <property type="match status" value="2"/>
</dbReference>
<keyword evidence="5" id="KW-0833">Ubl conjugation pathway</keyword>
<feature type="domain" description="RING-type" evidence="8">
    <location>
        <begin position="364"/>
        <end position="415"/>
    </location>
</feature>
<dbReference type="PROSITE" id="PS51873">
    <property type="entry name" value="TRIAD"/>
    <property type="match status" value="1"/>
</dbReference>
<evidence type="ECO:0000259" key="9">
    <source>
        <dbReference type="PROSITE" id="PS51873"/>
    </source>
</evidence>
<gene>
    <name evidence="10" type="ORF">ECRASSUSDP1_LOCUS194</name>
</gene>
<keyword evidence="6" id="KW-0862">Zinc</keyword>
<keyword evidence="1" id="KW-0808">Transferase</keyword>
<keyword evidence="2" id="KW-0479">Metal-binding</keyword>
<dbReference type="Pfam" id="PF01485">
    <property type="entry name" value="IBR"/>
    <property type="match status" value="1"/>
</dbReference>
<reference evidence="10" key="1">
    <citation type="submission" date="2023-07" db="EMBL/GenBank/DDBJ databases">
        <authorList>
            <consortium name="AG Swart"/>
            <person name="Singh M."/>
            <person name="Singh A."/>
            <person name="Seah K."/>
            <person name="Emmerich C."/>
        </authorList>
    </citation>
    <scope>NUCLEOTIDE SEQUENCE</scope>
    <source>
        <strain evidence="10">DP1</strain>
    </source>
</reference>
<protein>
    <submittedName>
        <fullName evidence="10">Uncharacterized protein</fullName>
    </submittedName>
</protein>
<organism evidence="10 11">
    <name type="scientific">Euplotes crassus</name>
    <dbReference type="NCBI Taxonomy" id="5936"/>
    <lineage>
        <taxon>Eukaryota</taxon>
        <taxon>Sar</taxon>
        <taxon>Alveolata</taxon>
        <taxon>Ciliophora</taxon>
        <taxon>Intramacronucleata</taxon>
        <taxon>Spirotrichea</taxon>
        <taxon>Hypotrichia</taxon>
        <taxon>Euplotida</taxon>
        <taxon>Euplotidae</taxon>
        <taxon>Moneuplotes</taxon>
    </lineage>
</organism>
<evidence type="ECO:0000256" key="2">
    <source>
        <dbReference type="ARBA" id="ARBA00022723"/>
    </source>
</evidence>
<dbReference type="Gene3D" id="3.30.40.10">
    <property type="entry name" value="Zinc/RING finger domain, C3HC4 (zinc finger)"/>
    <property type="match status" value="2"/>
</dbReference>
<dbReference type="InterPro" id="IPR002867">
    <property type="entry name" value="IBR_dom"/>
</dbReference>